<evidence type="ECO:0000313" key="3">
    <source>
        <dbReference type="Proteomes" id="UP000199245"/>
    </source>
</evidence>
<protein>
    <submittedName>
        <fullName evidence="2">Uncharacterized protein</fullName>
    </submittedName>
</protein>
<dbReference type="Proteomes" id="UP000199245">
    <property type="component" value="Unassembled WGS sequence"/>
</dbReference>
<dbReference type="AlphaFoldDB" id="A0A1G7Q001"/>
<feature type="compositionally biased region" description="Basic residues" evidence="1">
    <location>
        <begin position="173"/>
        <end position="184"/>
    </location>
</feature>
<dbReference type="EMBL" id="FMZW01000088">
    <property type="protein sequence ID" value="SDF91835.1"/>
    <property type="molecule type" value="Genomic_DNA"/>
</dbReference>
<evidence type="ECO:0000313" key="2">
    <source>
        <dbReference type="EMBL" id="SDF91835.1"/>
    </source>
</evidence>
<feature type="region of interest" description="Disordered" evidence="1">
    <location>
        <begin position="36"/>
        <end position="55"/>
    </location>
</feature>
<sequence>MKPMSTFDPEVRCRVVSTMSSSSGSRNGRRCIMTTASSRRRGSSPGTGFSWMGGSRPPTSIKAVTEWARNLNLMDTAVKAVVDLCRLARYGFAGKSDGRRKAPLSDTAITTLPGNLKLGGDLWVPGTSITAITASAQIGGRVCGLKPGLADAKDASSRPLSLDLAPSSEPTRQHCRRDQQRHRRPVGLVLGIGNGRSPTI</sequence>
<organism evidence="2 3">
    <name type="scientific">Bradyrhizobium brasilense</name>
    <dbReference type="NCBI Taxonomy" id="1419277"/>
    <lineage>
        <taxon>Bacteria</taxon>
        <taxon>Pseudomonadati</taxon>
        <taxon>Pseudomonadota</taxon>
        <taxon>Alphaproteobacteria</taxon>
        <taxon>Hyphomicrobiales</taxon>
        <taxon>Nitrobacteraceae</taxon>
        <taxon>Bradyrhizobium</taxon>
    </lineage>
</organism>
<reference evidence="2 3" key="1">
    <citation type="submission" date="2016-10" db="EMBL/GenBank/DDBJ databases">
        <authorList>
            <person name="de Groot N.N."/>
        </authorList>
    </citation>
    <scope>NUCLEOTIDE SEQUENCE [LARGE SCALE GENOMIC DNA]</scope>
    <source>
        <strain evidence="2 3">R5</strain>
    </source>
</reference>
<evidence type="ECO:0000256" key="1">
    <source>
        <dbReference type="SAM" id="MobiDB-lite"/>
    </source>
</evidence>
<proteinExistence type="predicted"/>
<gene>
    <name evidence="2" type="ORF">SAMN05216337_10888</name>
</gene>
<name>A0A1G7Q001_9BRAD</name>
<accession>A0A1G7Q001</accession>
<feature type="region of interest" description="Disordered" evidence="1">
    <location>
        <begin position="156"/>
        <end position="184"/>
    </location>
</feature>